<proteinExistence type="predicted"/>
<dbReference type="Proteomes" id="UP000244338">
    <property type="component" value="Unassembled WGS sequence"/>
</dbReference>
<evidence type="ECO:0000313" key="1">
    <source>
        <dbReference type="EMBL" id="PTQ56530.1"/>
    </source>
</evidence>
<dbReference type="AlphaFoldDB" id="A0A2R6Y1I6"/>
<evidence type="ECO:0000313" key="2">
    <source>
        <dbReference type="Proteomes" id="UP000244338"/>
    </source>
</evidence>
<comment type="caution">
    <text evidence="1">The sequence shown here is derived from an EMBL/GenBank/DDBJ whole genome shotgun (WGS) entry which is preliminary data.</text>
</comment>
<organism evidence="1 2">
    <name type="scientific">Candidatus Carbonibacillus altaicus</name>
    <dbReference type="NCBI Taxonomy" id="2163959"/>
    <lineage>
        <taxon>Bacteria</taxon>
        <taxon>Bacillati</taxon>
        <taxon>Bacillota</taxon>
        <taxon>Bacilli</taxon>
        <taxon>Bacillales</taxon>
        <taxon>Candidatus Carbonibacillus</taxon>
    </lineage>
</organism>
<dbReference type="EMBL" id="PEBX01000025">
    <property type="protein sequence ID" value="PTQ56530.1"/>
    <property type="molecule type" value="Genomic_DNA"/>
</dbReference>
<sequence length="38" mass="4749">MGEAFFVQDVLRRFTLLVLPYRDLTRIDDRYLKYLRRV</sequence>
<gene>
    <name evidence="1" type="ORF">BSOLF_0082</name>
</gene>
<name>A0A2R6Y1I6_9BACL</name>
<protein>
    <submittedName>
        <fullName evidence="1">Uncharacterized protein</fullName>
    </submittedName>
</protein>
<reference evidence="2" key="1">
    <citation type="journal article" date="2018" name="Sci. Rep.">
        <title>Lignite coal burning seam in the remote Altai Mountains harbors a hydrogen-driven thermophilic microbial community.</title>
        <authorList>
            <person name="Kadnikov V.V."/>
            <person name="Mardanov A.V."/>
            <person name="Ivasenko D.A."/>
            <person name="Antsiferov D.V."/>
            <person name="Beletsky A.V."/>
            <person name="Karnachuk O.V."/>
            <person name="Ravin N.V."/>
        </authorList>
    </citation>
    <scope>NUCLEOTIDE SEQUENCE [LARGE SCALE GENOMIC DNA]</scope>
</reference>
<accession>A0A2R6Y1I6</accession>